<sequence length="176" mass="19043">MRLAALTALGVFVLDQATKWLVVWWLGLAHRGAIDLVPPFLNLRMAWNRGINFGLGSSDQDIVRWGLILVALAISGWVWRWVARSAPSRLSRISGGLLIGGALGNVVDRVLFGAVADFLNMSCCGIENPYAFNVADIAIFAGAIGLVLFTREIKPDPVPAKPKPERKRGAGRGKTP</sequence>
<dbReference type="PANTHER" id="PTHR33695">
    <property type="entry name" value="LIPOPROTEIN SIGNAL PEPTIDASE"/>
    <property type="match status" value="1"/>
</dbReference>
<evidence type="ECO:0000313" key="14">
    <source>
        <dbReference type="Proteomes" id="UP000219467"/>
    </source>
</evidence>
<comment type="catalytic activity">
    <reaction evidence="9 10">
        <text>Release of signal peptides from bacterial membrane prolipoproteins. Hydrolyzes -Xaa-Yaa-Zaa-|-(S,diacylglyceryl)Cys-, in which Xaa is hydrophobic (preferably Leu), and Yaa (Ala or Ser) and Zaa (Gly or Ala) have small, neutral side chains.</text>
        <dbReference type="EC" id="3.4.23.36"/>
    </reaction>
</comment>
<evidence type="ECO:0000256" key="8">
    <source>
        <dbReference type="ARBA" id="ARBA00023136"/>
    </source>
</evidence>
<evidence type="ECO:0000256" key="9">
    <source>
        <dbReference type="HAMAP-Rule" id="MF_00161"/>
    </source>
</evidence>
<feature type="transmembrane region" description="Helical" evidence="9">
    <location>
        <begin position="95"/>
        <end position="118"/>
    </location>
</feature>
<name>A0A285CL16_9RHOB</name>
<accession>A0A285CL16</accession>
<keyword evidence="3 9" id="KW-0645">Protease</keyword>
<keyword evidence="8 9" id="KW-0472">Membrane</keyword>
<keyword evidence="14" id="KW-1185">Reference proteome</keyword>
<dbReference type="EMBL" id="OAOQ01000002">
    <property type="protein sequence ID" value="SNX68247.1"/>
    <property type="molecule type" value="Genomic_DNA"/>
</dbReference>
<dbReference type="NCBIfam" id="NF011356">
    <property type="entry name" value="PRK14774.1"/>
    <property type="match status" value="1"/>
</dbReference>
<dbReference type="PROSITE" id="PS00855">
    <property type="entry name" value="SPASE_II"/>
    <property type="match status" value="1"/>
</dbReference>
<dbReference type="EC" id="3.4.23.36" evidence="9"/>
<comment type="subcellular location">
    <subcellularLocation>
        <location evidence="9">Cell membrane</location>
        <topology evidence="9">Multi-pass membrane protein</topology>
    </subcellularLocation>
</comment>
<evidence type="ECO:0000313" key="13">
    <source>
        <dbReference type="EMBL" id="SNX68247.1"/>
    </source>
</evidence>
<feature type="active site" evidence="9">
    <location>
        <position position="117"/>
    </location>
</feature>
<evidence type="ECO:0000256" key="1">
    <source>
        <dbReference type="ARBA" id="ARBA00006139"/>
    </source>
</evidence>
<keyword evidence="4 9" id="KW-0812">Transmembrane</keyword>
<gene>
    <name evidence="9" type="primary">lspA</name>
    <name evidence="13" type="ORF">SAMN05878503_10227</name>
</gene>
<feature type="transmembrane region" description="Helical" evidence="9">
    <location>
        <begin position="62"/>
        <end position="83"/>
    </location>
</feature>
<reference evidence="14" key="1">
    <citation type="submission" date="2017-08" db="EMBL/GenBank/DDBJ databases">
        <authorList>
            <person name="Varghese N."/>
            <person name="Submissions S."/>
        </authorList>
    </citation>
    <scope>NUCLEOTIDE SEQUENCE [LARGE SCALE GENOMIC DNA]</scope>
    <source>
        <strain evidence="14">JA234</strain>
    </source>
</reference>
<evidence type="ECO:0000256" key="2">
    <source>
        <dbReference type="ARBA" id="ARBA00022475"/>
    </source>
</evidence>
<evidence type="ECO:0000256" key="10">
    <source>
        <dbReference type="RuleBase" id="RU000594"/>
    </source>
</evidence>
<dbReference type="GO" id="GO:0006508">
    <property type="term" value="P:proteolysis"/>
    <property type="evidence" value="ECO:0007669"/>
    <property type="project" value="UniProtKB-KW"/>
</dbReference>
<keyword evidence="2 9" id="KW-1003">Cell membrane</keyword>
<feature type="transmembrane region" description="Helical" evidence="9">
    <location>
        <begin position="130"/>
        <end position="149"/>
    </location>
</feature>
<comment type="function">
    <text evidence="9 10">This protein specifically catalyzes the removal of signal peptides from prolipoproteins.</text>
</comment>
<dbReference type="UniPathway" id="UPA00665"/>
<protein>
    <recommendedName>
        <fullName evidence="9">Lipoprotein signal peptidase</fullName>
        <ecNumber evidence="9">3.4.23.36</ecNumber>
    </recommendedName>
    <alternativeName>
        <fullName evidence="9">Prolipoprotein signal peptidase</fullName>
    </alternativeName>
    <alternativeName>
        <fullName evidence="9">Signal peptidase II</fullName>
        <shortName evidence="9">SPase II</shortName>
    </alternativeName>
</protein>
<dbReference type="Pfam" id="PF01252">
    <property type="entry name" value="Peptidase_A8"/>
    <property type="match status" value="1"/>
</dbReference>
<evidence type="ECO:0000256" key="6">
    <source>
        <dbReference type="ARBA" id="ARBA00022801"/>
    </source>
</evidence>
<comment type="similarity">
    <text evidence="1 9 11">Belongs to the peptidase A8 family.</text>
</comment>
<keyword evidence="7 9" id="KW-1133">Transmembrane helix</keyword>
<comment type="caution">
    <text evidence="9">Lacks conserved residue(s) required for the propagation of feature annotation.</text>
</comment>
<dbReference type="GO" id="GO:0005886">
    <property type="term" value="C:plasma membrane"/>
    <property type="evidence" value="ECO:0007669"/>
    <property type="project" value="UniProtKB-SubCell"/>
</dbReference>
<dbReference type="Proteomes" id="UP000219467">
    <property type="component" value="Unassembled WGS sequence"/>
</dbReference>
<dbReference type="NCBIfam" id="TIGR00077">
    <property type="entry name" value="lspA"/>
    <property type="match status" value="1"/>
</dbReference>
<evidence type="ECO:0000256" key="3">
    <source>
        <dbReference type="ARBA" id="ARBA00022670"/>
    </source>
</evidence>
<keyword evidence="6 9" id="KW-0378">Hydrolase</keyword>
<dbReference type="AlphaFoldDB" id="A0A285CL16"/>
<evidence type="ECO:0000256" key="12">
    <source>
        <dbReference type="SAM" id="MobiDB-lite"/>
    </source>
</evidence>
<evidence type="ECO:0000256" key="5">
    <source>
        <dbReference type="ARBA" id="ARBA00022750"/>
    </source>
</evidence>
<feature type="compositionally biased region" description="Basic residues" evidence="12">
    <location>
        <begin position="164"/>
        <end position="176"/>
    </location>
</feature>
<dbReference type="RefSeq" id="WP_097029077.1">
    <property type="nucleotide sequence ID" value="NZ_OAOQ01000002.1"/>
</dbReference>
<keyword evidence="5 9" id="KW-0064">Aspartyl protease</keyword>
<dbReference type="PRINTS" id="PR00781">
    <property type="entry name" value="LIPOSIGPTASE"/>
</dbReference>
<feature type="active site" evidence="9">
    <location>
        <position position="136"/>
    </location>
</feature>
<evidence type="ECO:0000256" key="11">
    <source>
        <dbReference type="RuleBase" id="RU004181"/>
    </source>
</evidence>
<dbReference type="GO" id="GO:0004190">
    <property type="term" value="F:aspartic-type endopeptidase activity"/>
    <property type="evidence" value="ECO:0007669"/>
    <property type="project" value="UniProtKB-UniRule"/>
</dbReference>
<evidence type="ECO:0000256" key="4">
    <source>
        <dbReference type="ARBA" id="ARBA00022692"/>
    </source>
</evidence>
<proteinExistence type="inferred from homology"/>
<dbReference type="OrthoDB" id="9810259at2"/>
<dbReference type="PANTHER" id="PTHR33695:SF1">
    <property type="entry name" value="LIPOPROTEIN SIGNAL PEPTIDASE"/>
    <property type="match status" value="1"/>
</dbReference>
<organism evidence="13 14">
    <name type="scientific">Cereibacter ovatus</name>
    <dbReference type="NCBI Taxonomy" id="439529"/>
    <lineage>
        <taxon>Bacteria</taxon>
        <taxon>Pseudomonadati</taxon>
        <taxon>Pseudomonadota</taxon>
        <taxon>Alphaproteobacteria</taxon>
        <taxon>Rhodobacterales</taxon>
        <taxon>Paracoccaceae</taxon>
        <taxon>Cereibacter</taxon>
    </lineage>
</organism>
<dbReference type="HAMAP" id="MF_00161">
    <property type="entry name" value="LspA"/>
    <property type="match status" value="1"/>
</dbReference>
<evidence type="ECO:0000256" key="7">
    <source>
        <dbReference type="ARBA" id="ARBA00022989"/>
    </source>
</evidence>
<dbReference type="InterPro" id="IPR001872">
    <property type="entry name" value="Peptidase_A8"/>
</dbReference>
<comment type="pathway">
    <text evidence="9">Protein modification; lipoprotein biosynthesis (signal peptide cleavage).</text>
</comment>
<feature type="region of interest" description="Disordered" evidence="12">
    <location>
        <begin position="155"/>
        <end position="176"/>
    </location>
</feature>